<organism evidence="2 3">
    <name type="scientific">Nocardia camponoti</name>
    <dbReference type="NCBI Taxonomy" id="1616106"/>
    <lineage>
        <taxon>Bacteria</taxon>
        <taxon>Bacillati</taxon>
        <taxon>Actinomycetota</taxon>
        <taxon>Actinomycetes</taxon>
        <taxon>Mycobacteriales</taxon>
        <taxon>Nocardiaceae</taxon>
        <taxon>Nocardia</taxon>
    </lineage>
</organism>
<evidence type="ECO:0000259" key="1">
    <source>
        <dbReference type="Pfam" id="PF07993"/>
    </source>
</evidence>
<dbReference type="Gene3D" id="3.40.50.720">
    <property type="entry name" value="NAD(P)-binding Rossmann-like Domain"/>
    <property type="match status" value="1"/>
</dbReference>
<sequence>MTVERHALVFGASGFIGRHLIVALDRAGVRVTAATRSADSFARLCVWLSDHGVRAEPEQMLVDFTAPQLGDPAQFRSVTEVYNCAGAFQFGMTNETARAGNVDSVRAIVRFVAELDQVARTVFVSGYRVGGQEPAARGWSAEQARATYRRLGAYEASKAEADAVFQGLATEAGLAWSIINPCTVIGSSVTGETDQYVGLAETIAQLAHGKLPAVPGNDHTFVPIVAVDYLADFMVLLPTDPSSAGMSYWVLDDNTPTLPTLIALAAERLGVRAPRFRVSPILLRLLPRALTKADPETLSFLATERYPTASANELAARHGLVMPDTTRTITRWVDHLAGREFGGRPAAATRTLTQ</sequence>
<dbReference type="InterPro" id="IPR036291">
    <property type="entry name" value="NAD(P)-bd_dom_sf"/>
</dbReference>
<name>A0A917Q8T7_9NOCA</name>
<evidence type="ECO:0000313" key="3">
    <source>
        <dbReference type="Proteomes" id="UP000612956"/>
    </source>
</evidence>
<reference evidence="2" key="2">
    <citation type="submission" date="2020-09" db="EMBL/GenBank/DDBJ databases">
        <authorList>
            <person name="Sun Q."/>
            <person name="Zhou Y."/>
        </authorList>
    </citation>
    <scope>NUCLEOTIDE SEQUENCE</scope>
    <source>
        <strain evidence="2">CGMCC 4.7278</strain>
    </source>
</reference>
<dbReference type="EMBL" id="BMMW01000001">
    <property type="protein sequence ID" value="GGK32855.1"/>
    <property type="molecule type" value="Genomic_DNA"/>
</dbReference>
<feature type="domain" description="Thioester reductase (TE)" evidence="1">
    <location>
        <begin position="11"/>
        <end position="234"/>
    </location>
</feature>
<dbReference type="AlphaFoldDB" id="A0A917Q8T7"/>
<dbReference type="Proteomes" id="UP000612956">
    <property type="component" value="Unassembled WGS sequence"/>
</dbReference>
<dbReference type="PANTHER" id="PTHR48079:SF6">
    <property type="entry name" value="NAD(P)-BINDING DOMAIN-CONTAINING PROTEIN-RELATED"/>
    <property type="match status" value="1"/>
</dbReference>
<reference evidence="2" key="1">
    <citation type="journal article" date="2014" name="Int. J. Syst. Evol. Microbiol.">
        <title>Complete genome sequence of Corynebacterium casei LMG S-19264T (=DSM 44701T), isolated from a smear-ripened cheese.</title>
        <authorList>
            <consortium name="US DOE Joint Genome Institute (JGI-PGF)"/>
            <person name="Walter F."/>
            <person name="Albersmeier A."/>
            <person name="Kalinowski J."/>
            <person name="Ruckert C."/>
        </authorList>
    </citation>
    <scope>NUCLEOTIDE SEQUENCE</scope>
    <source>
        <strain evidence="2">CGMCC 4.7278</strain>
    </source>
</reference>
<dbReference type="RefSeq" id="WP_188826689.1">
    <property type="nucleotide sequence ID" value="NZ_BMMW01000001.1"/>
</dbReference>
<evidence type="ECO:0000313" key="2">
    <source>
        <dbReference type="EMBL" id="GGK32855.1"/>
    </source>
</evidence>
<dbReference type="InterPro" id="IPR013120">
    <property type="entry name" value="FAR_NAD-bd"/>
</dbReference>
<dbReference type="InterPro" id="IPR051783">
    <property type="entry name" value="NAD(P)-dependent_oxidoreduct"/>
</dbReference>
<dbReference type="GO" id="GO:0005737">
    <property type="term" value="C:cytoplasm"/>
    <property type="evidence" value="ECO:0007669"/>
    <property type="project" value="TreeGrafter"/>
</dbReference>
<dbReference type="PANTHER" id="PTHR48079">
    <property type="entry name" value="PROTEIN YEEZ"/>
    <property type="match status" value="1"/>
</dbReference>
<comment type="caution">
    <text evidence="2">The sequence shown here is derived from an EMBL/GenBank/DDBJ whole genome shotgun (WGS) entry which is preliminary data.</text>
</comment>
<dbReference type="Pfam" id="PF07993">
    <property type="entry name" value="NAD_binding_4"/>
    <property type="match status" value="1"/>
</dbReference>
<accession>A0A917Q8T7</accession>
<dbReference type="GO" id="GO:0004029">
    <property type="term" value="F:aldehyde dehydrogenase (NAD+) activity"/>
    <property type="evidence" value="ECO:0007669"/>
    <property type="project" value="TreeGrafter"/>
</dbReference>
<gene>
    <name evidence="2" type="ORF">GCM10011591_00680</name>
</gene>
<dbReference type="SUPFAM" id="SSF51735">
    <property type="entry name" value="NAD(P)-binding Rossmann-fold domains"/>
    <property type="match status" value="1"/>
</dbReference>
<protein>
    <recommendedName>
        <fullName evidence="1">Thioester reductase (TE) domain-containing protein</fullName>
    </recommendedName>
</protein>
<proteinExistence type="predicted"/>
<keyword evidence="3" id="KW-1185">Reference proteome</keyword>